<keyword evidence="2" id="KW-1185">Reference proteome</keyword>
<name>A0A9N9XD47_DIABA</name>
<organism evidence="1 2">
    <name type="scientific">Diabrotica balteata</name>
    <name type="common">Banded cucumber beetle</name>
    <dbReference type="NCBI Taxonomy" id="107213"/>
    <lineage>
        <taxon>Eukaryota</taxon>
        <taxon>Metazoa</taxon>
        <taxon>Ecdysozoa</taxon>
        <taxon>Arthropoda</taxon>
        <taxon>Hexapoda</taxon>
        <taxon>Insecta</taxon>
        <taxon>Pterygota</taxon>
        <taxon>Neoptera</taxon>
        <taxon>Endopterygota</taxon>
        <taxon>Coleoptera</taxon>
        <taxon>Polyphaga</taxon>
        <taxon>Cucujiformia</taxon>
        <taxon>Chrysomeloidea</taxon>
        <taxon>Chrysomelidae</taxon>
        <taxon>Galerucinae</taxon>
        <taxon>Diabroticina</taxon>
        <taxon>Diabroticites</taxon>
        <taxon>Diabrotica</taxon>
    </lineage>
</organism>
<dbReference type="Pfam" id="PF13896">
    <property type="entry name" value="Glyco_transf_49"/>
    <property type="match status" value="1"/>
</dbReference>
<protein>
    <submittedName>
        <fullName evidence="1">Uncharacterized protein</fullName>
    </submittedName>
</protein>
<dbReference type="PANTHER" id="PTHR47412:SF1">
    <property type="entry name" value="FI01434P-RELATED"/>
    <property type="match status" value="1"/>
</dbReference>
<evidence type="ECO:0000313" key="1">
    <source>
        <dbReference type="EMBL" id="CAG9836841.1"/>
    </source>
</evidence>
<proteinExistence type="predicted"/>
<dbReference type="AlphaFoldDB" id="A0A9N9XD47"/>
<dbReference type="Proteomes" id="UP001153709">
    <property type="component" value="Chromosome 6"/>
</dbReference>
<gene>
    <name evidence="1" type="ORF">DIABBA_LOCUS9888</name>
</gene>
<dbReference type="OrthoDB" id="9974378at2759"/>
<dbReference type="EMBL" id="OU898281">
    <property type="protein sequence ID" value="CAG9836841.1"/>
    <property type="molecule type" value="Genomic_DNA"/>
</dbReference>
<sequence length="433" mass="50725">MRSTSVIKNVILPRYKRHLIVFLVLFSILMLTRIRFNHSKPVALPQRTFDLKCENVELKPDIEYRGSYVVFRNFVRAKRTFACNETITLSAPGDYRFLDNVEPLVERWQGPISVALYAPGYDFYTTLQSIAYLRKCSNTSALISDFITFHIFFDNQHFPQRNGLPLLESYKDVFDCSQRPPYETKKDEDMYKQKNNLFYPINVARNVAKLNVQTHFVFPSDIELYPTRNFIPKFFELMSRSPQYFAKDSTNVFVFPVFEILADRKVPETKTQLQIMLKNKTAFGFHAKVCARCHNPPKMKLWIESNETEGVDIFTSTKRQGFQKIWEPFFVCTQKEPLWDERLNWEGQGNKMCQAFYLCMLDYDFQVFDNAFLIHKPGVKKKKIQNIKYQDQQAVNNNILKHIQKELTSIYGITTSTRNCIVHNIGVQTAGGM</sequence>
<accession>A0A9N9XD47</accession>
<reference evidence="1" key="1">
    <citation type="submission" date="2022-01" db="EMBL/GenBank/DDBJ databases">
        <authorList>
            <person name="King R."/>
        </authorList>
    </citation>
    <scope>NUCLEOTIDE SEQUENCE</scope>
</reference>
<evidence type="ECO:0000313" key="2">
    <source>
        <dbReference type="Proteomes" id="UP001153709"/>
    </source>
</evidence>
<dbReference type="PANTHER" id="PTHR47412">
    <property type="entry name" value="FI01434P-RELATED"/>
    <property type="match status" value="1"/>
</dbReference>